<organism evidence="1 2">
    <name type="scientific">Gossypium hirsutum</name>
    <name type="common">Upland cotton</name>
    <name type="synonym">Gossypium mexicanum</name>
    <dbReference type="NCBI Taxonomy" id="3635"/>
    <lineage>
        <taxon>Eukaryota</taxon>
        <taxon>Viridiplantae</taxon>
        <taxon>Streptophyta</taxon>
        <taxon>Embryophyta</taxon>
        <taxon>Tracheophyta</taxon>
        <taxon>Spermatophyta</taxon>
        <taxon>Magnoliopsida</taxon>
        <taxon>eudicotyledons</taxon>
        <taxon>Gunneridae</taxon>
        <taxon>Pentapetalae</taxon>
        <taxon>rosids</taxon>
        <taxon>malvids</taxon>
        <taxon>Malvales</taxon>
        <taxon>Malvaceae</taxon>
        <taxon>Malvoideae</taxon>
        <taxon>Gossypium</taxon>
    </lineage>
</organism>
<dbReference type="AlphaFoldDB" id="A0A1U8I507"/>
<proteinExistence type="predicted"/>
<evidence type="ECO:0000313" key="1">
    <source>
        <dbReference type="Proteomes" id="UP000818029"/>
    </source>
</evidence>
<dbReference type="PANTHER" id="PTHR24559:SF432">
    <property type="entry name" value="RNA-DIRECTED DNA POLYMERASE HOMOLOG"/>
    <property type="match status" value="1"/>
</dbReference>
<reference evidence="2" key="2">
    <citation type="submission" date="2025-08" db="UniProtKB">
        <authorList>
            <consortium name="RefSeq"/>
        </authorList>
    </citation>
    <scope>IDENTIFICATION</scope>
</reference>
<dbReference type="OrthoDB" id="1001581at2759"/>
<dbReference type="Proteomes" id="UP000818029">
    <property type="component" value="Chromosome D09"/>
</dbReference>
<name>A0A1U8I507_GOSHI</name>
<sequence>MAKEGNDLGLNDHGLNDDSIDQYVNPPIHHVVDDQDRPIREHVVPILNNLNPGIGSSWVSLVQYVPKKGGVTIVSNDNNELIPTRTITGWRVCMDYRKLNKIAITPNDQEKTIITCPYGTFSFRRMSFRLCNALETFQHCMMVIFSDMVKNFLEVFMNDFSVFGNDFADCFKNLELVLCRCEETNLVLNWEKCHFDLY</sequence>
<evidence type="ECO:0000313" key="2">
    <source>
        <dbReference type="RefSeq" id="XP_016673296.1"/>
    </source>
</evidence>
<dbReference type="InterPro" id="IPR043128">
    <property type="entry name" value="Rev_trsase/Diguanyl_cyclase"/>
</dbReference>
<protein>
    <recommendedName>
        <fullName evidence="3">RNA-directed DNA polymerase homolog</fullName>
    </recommendedName>
</protein>
<dbReference type="InterPro" id="IPR053134">
    <property type="entry name" value="RNA-dir_DNA_polymerase"/>
</dbReference>
<dbReference type="CDD" id="cd01647">
    <property type="entry name" value="RT_LTR"/>
    <property type="match status" value="1"/>
</dbReference>
<evidence type="ECO:0008006" key="3">
    <source>
        <dbReference type="Google" id="ProtNLM"/>
    </source>
</evidence>
<dbReference type="PANTHER" id="PTHR24559">
    <property type="entry name" value="TRANSPOSON TY3-I GAG-POL POLYPROTEIN"/>
    <property type="match status" value="1"/>
</dbReference>
<dbReference type="PaxDb" id="3635-A0A1U8I507"/>
<dbReference type="SUPFAM" id="SSF56672">
    <property type="entry name" value="DNA/RNA polymerases"/>
    <property type="match status" value="1"/>
</dbReference>
<accession>A0A1U8I507</accession>
<dbReference type="KEGG" id="ghi:107892753"/>
<dbReference type="InterPro" id="IPR043502">
    <property type="entry name" value="DNA/RNA_pol_sf"/>
</dbReference>
<dbReference type="GeneID" id="107892753"/>
<dbReference type="Gene3D" id="3.30.70.270">
    <property type="match status" value="1"/>
</dbReference>
<reference evidence="1" key="1">
    <citation type="journal article" date="2020" name="Nat. Genet.">
        <title>Genomic diversifications of five Gossypium allopolyploid species and their impact on cotton improvement.</title>
        <authorList>
            <person name="Chen Z.J."/>
            <person name="Sreedasyam A."/>
            <person name="Ando A."/>
            <person name="Song Q."/>
            <person name="De Santiago L.M."/>
            <person name="Hulse-Kemp A.M."/>
            <person name="Ding M."/>
            <person name="Ye W."/>
            <person name="Kirkbride R.C."/>
            <person name="Jenkins J."/>
            <person name="Plott C."/>
            <person name="Lovell J."/>
            <person name="Lin Y.M."/>
            <person name="Vaughn R."/>
            <person name="Liu B."/>
            <person name="Simpson S."/>
            <person name="Scheffler B.E."/>
            <person name="Wen L."/>
            <person name="Saski C.A."/>
            <person name="Grover C.E."/>
            <person name="Hu G."/>
            <person name="Conover J.L."/>
            <person name="Carlson J.W."/>
            <person name="Shu S."/>
            <person name="Boston L.B."/>
            <person name="Williams M."/>
            <person name="Peterson D.G."/>
            <person name="McGee K."/>
            <person name="Jones D.C."/>
            <person name="Wendel J.F."/>
            <person name="Stelly D.M."/>
            <person name="Grimwood J."/>
            <person name="Schmutz J."/>
        </authorList>
    </citation>
    <scope>NUCLEOTIDE SEQUENCE [LARGE SCALE GENOMIC DNA]</scope>
    <source>
        <strain evidence="1">cv. TM-1</strain>
    </source>
</reference>
<gene>
    <name evidence="2" type="primary">LOC107892753</name>
</gene>
<dbReference type="SMR" id="A0A1U8I507"/>
<dbReference type="STRING" id="3635.A0A1U8I507"/>
<dbReference type="RefSeq" id="XP_016673296.1">
    <property type="nucleotide sequence ID" value="XM_016817807.1"/>
</dbReference>
<keyword evidence="1" id="KW-1185">Reference proteome</keyword>